<keyword evidence="8" id="KW-0732">Signal</keyword>
<dbReference type="Gene3D" id="2.40.170.20">
    <property type="entry name" value="TonB-dependent receptor, beta-barrel domain"/>
    <property type="match status" value="1"/>
</dbReference>
<dbReference type="NCBIfam" id="TIGR04056">
    <property type="entry name" value="OMP_RagA_SusC"/>
    <property type="match status" value="1"/>
</dbReference>
<accession>A0AAE3SLY2</accession>
<feature type="domain" description="TonB-dependent receptor plug" evidence="9">
    <location>
        <begin position="118"/>
        <end position="224"/>
    </location>
</feature>
<evidence type="ECO:0000256" key="5">
    <source>
        <dbReference type="ARBA" id="ARBA00023136"/>
    </source>
</evidence>
<reference evidence="10" key="1">
    <citation type="submission" date="2022-11" db="EMBL/GenBank/DDBJ databases">
        <title>The characterization of three novel Bacteroidetes species and genomic analysis of their roles in tidal elemental geochemical cycles.</title>
        <authorList>
            <person name="Ma K.-J."/>
        </authorList>
    </citation>
    <scope>NUCLEOTIDE SEQUENCE</scope>
    <source>
        <strain evidence="10">M415</strain>
    </source>
</reference>
<keyword evidence="5 7" id="KW-0472">Membrane</keyword>
<evidence type="ECO:0000256" key="2">
    <source>
        <dbReference type="ARBA" id="ARBA00022448"/>
    </source>
</evidence>
<dbReference type="InterPro" id="IPR008969">
    <property type="entry name" value="CarboxyPept-like_regulatory"/>
</dbReference>
<comment type="similarity">
    <text evidence="7">Belongs to the TonB-dependent receptor family.</text>
</comment>
<dbReference type="EMBL" id="JAPFQP010000001">
    <property type="protein sequence ID" value="MCX2717974.1"/>
    <property type="molecule type" value="Genomic_DNA"/>
</dbReference>
<dbReference type="InterPro" id="IPR023997">
    <property type="entry name" value="TonB-dep_OMP_SusC/RagA_CS"/>
</dbReference>
<evidence type="ECO:0000256" key="8">
    <source>
        <dbReference type="SAM" id="SignalP"/>
    </source>
</evidence>
<dbReference type="InterPro" id="IPR036942">
    <property type="entry name" value="Beta-barrel_TonB_sf"/>
</dbReference>
<dbReference type="Gene3D" id="2.60.40.1120">
    <property type="entry name" value="Carboxypeptidase-like, regulatory domain"/>
    <property type="match status" value="1"/>
</dbReference>
<dbReference type="GO" id="GO:0009279">
    <property type="term" value="C:cell outer membrane"/>
    <property type="evidence" value="ECO:0007669"/>
    <property type="project" value="UniProtKB-SubCell"/>
</dbReference>
<feature type="signal peptide" evidence="8">
    <location>
        <begin position="1"/>
        <end position="22"/>
    </location>
</feature>
<dbReference type="NCBIfam" id="TIGR04057">
    <property type="entry name" value="SusC_RagA_signa"/>
    <property type="match status" value="1"/>
</dbReference>
<evidence type="ECO:0000259" key="9">
    <source>
        <dbReference type="Pfam" id="PF07715"/>
    </source>
</evidence>
<keyword evidence="2 7" id="KW-0813">Transport</keyword>
<dbReference type="Gene3D" id="2.170.130.10">
    <property type="entry name" value="TonB-dependent receptor, plug domain"/>
    <property type="match status" value="1"/>
</dbReference>
<dbReference type="Proteomes" id="UP001207116">
    <property type="component" value="Unassembled WGS sequence"/>
</dbReference>
<evidence type="ECO:0000256" key="3">
    <source>
        <dbReference type="ARBA" id="ARBA00022452"/>
    </source>
</evidence>
<evidence type="ECO:0000313" key="11">
    <source>
        <dbReference type="Proteomes" id="UP001207116"/>
    </source>
</evidence>
<evidence type="ECO:0000256" key="1">
    <source>
        <dbReference type="ARBA" id="ARBA00004571"/>
    </source>
</evidence>
<comment type="subcellular location">
    <subcellularLocation>
        <location evidence="1 7">Cell outer membrane</location>
        <topology evidence="1 7">Multi-pass membrane protein</topology>
    </subcellularLocation>
</comment>
<proteinExistence type="inferred from homology"/>
<evidence type="ECO:0000256" key="7">
    <source>
        <dbReference type="PROSITE-ProRule" id="PRU01360"/>
    </source>
</evidence>
<protein>
    <submittedName>
        <fullName evidence="10">SusC/RagA family TonB-linked outer membrane protein</fullName>
    </submittedName>
</protein>
<dbReference type="InterPro" id="IPR039426">
    <property type="entry name" value="TonB-dep_rcpt-like"/>
</dbReference>
<dbReference type="SUPFAM" id="SSF56935">
    <property type="entry name" value="Porins"/>
    <property type="match status" value="1"/>
</dbReference>
<keyword evidence="4 7" id="KW-0812">Transmembrane</keyword>
<keyword evidence="3 7" id="KW-1134">Transmembrane beta strand</keyword>
<keyword evidence="6 7" id="KW-0998">Cell outer membrane</keyword>
<dbReference type="InterPro" id="IPR012910">
    <property type="entry name" value="Plug_dom"/>
</dbReference>
<dbReference type="InterPro" id="IPR037066">
    <property type="entry name" value="Plug_dom_sf"/>
</dbReference>
<sequence>MRSKLTKVLTPLLVFCVSFAFAQKTVTGNVTDSSGIPLPGVAVVVVGTSTGTQTDFDGNYSITVNVGQVLRFSYLGQKTVNRTVSASTSVLNIRMEDDAEQLAEVVVQGYRTAPKTKSAIAQVTISADESIKNRPNASVVQTLSGQVAGLNITTTSGQPGANSLVQLRGVNSINGNTEPLFIIDGAPVDEDNFRSLNPQDIQSISVLKDAGATAIYGNRGANGVIVIKTRTGNYDQGLSINYTGIAGFSKLPGNDYDLMNSQEQLALEKQLNRGRGSQLTDAEIAAAPNFNWVDFFIREGVNQNHTLTLSSGSSNTTQFTSFGFFEQDGVVVESDLKRFNFRNNITGRSEDGRFTYGTNLTINYSISNEVSSVGTGSINRNFLLGANQSVTYITPDEYPGSELLAQNWTFADTPLLLLDFLNSYEQRDEEVRIVASANASYEVAKNLRANVTGSMDYIDTTFNALEAPDNWNDFYFGDDYNGRQFGDNDRVFTYNQVTSLTYDNQWGKHSVNVGAYTEYFKAHFRDLGYRQEGLDPRTFASGDDAGWIQDNSDNDFFVPIINATKRDAGLFSYFGQADYDYDERYGVVGTVRRDASYRFAESNRYATFWSVAGRWNISNESFMDGSVFDVLKLRASIGTAGNQRITGTSIFSAPDLTRSLFATGPGYRGQNALFLSQIPNTTLRWETVKQTNIGLDFEVFNSRLRGSFDVYEKKTTDLFQSTPVSAINSVTTLNANVGSLFNRGVEVDLDYDLIRNKDMVLTLNLVGNYNETELQDLPSDEGEIIGIGRNGGPLDEYFRVRYAGVNPANGNLLFLDADGNLTENPNADTDRVWTSRNPYPDWVGSFGFNFDWKGFYVQTQFNYMLGIDNLDFDYYGRMNPSTIGQFRTSRDLLDAWTPNNRVTSVPSLTASNLNAVGQAGVSSDRFLFSADYVRLRFLAVGYNFPKKFLEGTGIKKLGFFFNGENVLTFTKWRGFDVEGLVSQQNEYPTPRILSLGFEIGI</sequence>
<dbReference type="Pfam" id="PF13715">
    <property type="entry name" value="CarbopepD_reg_2"/>
    <property type="match status" value="1"/>
</dbReference>
<gene>
    <name evidence="10" type="ORF">OO016_00040</name>
</gene>
<dbReference type="RefSeq" id="WP_266009907.1">
    <property type="nucleotide sequence ID" value="NZ_JAPFQP010000001.1"/>
</dbReference>
<dbReference type="SUPFAM" id="SSF49464">
    <property type="entry name" value="Carboxypeptidase regulatory domain-like"/>
    <property type="match status" value="1"/>
</dbReference>
<evidence type="ECO:0000313" key="10">
    <source>
        <dbReference type="EMBL" id="MCX2717974.1"/>
    </source>
</evidence>
<dbReference type="AlphaFoldDB" id="A0AAE3SLY2"/>
<evidence type="ECO:0000256" key="4">
    <source>
        <dbReference type="ARBA" id="ARBA00022692"/>
    </source>
</evidence>
<comment type="caution">
    <text evidence="10">The sequence shown here is derived from an EMBL/GenBank/DDBJ whole genome shotgun (WGS) entry which is preliminary data.</text>
</comment>
<organism evidence="10 11">
    <name type="scientific">Lentiprolixibacter aurantiacus</name>
    <dbReference type="NCBI Taxonomy" id="2993939"/>
    <lineage>
        <taxon>Bacteria</taxon>
        <taxon>Pseudomonadati</taxon>
        <taxon>Bacteroidota</taxon>
        <taxon>Flavobacteriia</taxon>
        <taxon>Flavobacteriales</taxon>
        <taxon>Flavobacteriaceae</taxon>
        <taxon>Lentiprolixibacter</taxon>
    </lineage>
</organism>
<dbReference type="Pfam" id="PF07715">
    <property type="entry name" value="Plug"/>
    <property type="match status" value="1"/>
</dbReference>
<keyword evidence="11" id="KW-1185">Reference proteome</keyword>
<feature type="chain" id="PRO_5042246123" evidence="8">
    <location>
        <begin position="23"/>
        <end position="1001"/>
    </location>
</feature>
<dbReference type="PROSITE" id="PS52016">
    <property type="entry name" value="TONB_DEPENDENT_REC_3"/>
    <property type="match status" value="1"/>
</dbReference>
<name>A0AAE3SLY2_9FLAO</name>
<dbReference type="InterPro" id="IPR023996">
    <property type="entry name" value="TonB-dep_OMP_SusC/RagA"/>
</dbReference>
<evidence type="ECO:0000256" key="6">
    <source>
        <dbReference type="ARBA" id="ARBA00023237"/>
    </source>
</evidence>